<dbReference type="SMART" id="SM00320">
    <property type="entry name" value="WD40"/>
    <property type="match status" value="7"/>
</dbReference>
<dbReference type="GO" id="GO:0006508">
    <property type="term" value="P:proteolysis"/>
    <property type="evidence" value="ECO:0007669"/>
    <property type="project" value="UniProtKB-KW"/>
</dbReference>
<keyword evidence="6" id="KW-1185">Reference proteome</keyword>
<dbReference type="Proteomes" id="UP000027135">
    <property type="component" value="Unassembled WGS sequence"/>
</dbReference>
<keyword evidence="5" id="KW-0645">Protease</keyword>
<dbReference type="PANTHER" id="PTHR44019">
    <property type="entry name" value="WD REPEAT-CONTAINING PROTEIN 55"/>
    <property type="match status" value="1"/>
</dbReference>
<dbReference type="PROSITE" id="PS00678">
    <property type="entry name" value="WD_REPEATS_1"/>
    <property type="match status" value="1"/>
</dbReference>
<dbReference type="PANTHER" id="PTHR44019:SF8">
    <property type="entry name" value="POC1 CENTRIOLAR PROTEIN HOMOLOG"/>
    <property type="match status" value="1"/>
</dbReference>
<dbReference type="InterPro" id="IPR036322">
    <property type="entry name" value="WD40_repeat_dom_sf"/>
</dbReference>
<name>A0A067RHV5_ZOONE</name>
<evidence type="ECO:0000256" key="4">
    <source>
        <dbReference type="SAM" id="MobiDB-lite"/>
    </source>
</evidence>
<evidence type="ECO:0000256" key="3">
    <source>
        <dbReference type="PROSITE-ProRule" id="PRU00221"/>
    </source>
</evidence>
<dbReference type="PROSITE" id="PS50082">
    <property type="entry name" value="WD_REPEATS_2"/>
    <property type="match status" value="1"/>
</dbReference>
<dbReference type="STRING" id="136037.A0A067RHV5"/>
<protein>
    <submittedName>
        <fullName evidence="5">Apoptotic protease-activating factor 1</fullName>
    </submittedName>
</protein>
<dbReference type="InParanoid" id="A0A067RHV5"/>
<feature type="region of interest" description="Disordered" evidence="4">
    <location>
        <begin position="422"/>
        <end position="443"/>
    </location>
</feature>
<dbReference type="Pfam" id="PF00400">
    <property type="entry name" value="WD40"/>
    <property type="match status" value="4"/>
</dbReference>
<dbReference type="InterPro" id="IPR001680">
    <property type="entry name" value="WD40_rpt"/>
</dbReference>
<dbReference type="SUPFAM" id="SSF50978">
    <property type="entry name" value="WD40 repeat-like"/>
    <property type="match status" value="1"/>
</dbReference>
<dbReference type="InterPro" id="IPR015943">
    <property type="entry name" value="WD40/YVTN_repeat-like_dom_sf"/>
</dbReference>
<dbReference type="eggNOG" id="KOG4155">
    <property type="taxonomic scope" value="Eukaryota"/>
</dbReference>
<dbReference type="InterPro" id="IPR050505">
    <property type="entry name" value="WDR55/POC1"/>
</dbReference>
<dbReference type="Gene3D" id="2.130.10.10">
    <property type="entry name" value="YVTN repeat-like/Quinoprotein amine dehydrogenase"/>
    <property type="match status" value="2"/>
</dbReference>
<feature type="repeat" description="WD" evidence="3">
    <location>
        <begin position="246"/>
        <end position="271"/>
    </location>
</feature>
<keyword evidence="1 3" id="KW-0853">WD repeat</keyword>
<evidence type="ECO:0000313" key="5">
    <source>
        <dbReference type="EMBL" id="KDR23382.1"/>
    </source>
</evidence>
<dbReference type="AlphaFoldDB" id="A0A067RHV5"/>
<proteinExistence type="predicted"/>
<keyword evidence="5" id="KW-0378">Hydrolase</keyword>
<dbReference type="InterPro" id="IPR019775">
    <property type="entry name" value="WD40_repeat_CS"/>
</dbReference>
<keyword evidence="2" id="KW-0677">Repeat</keyword>
<dbReference type="EMBL" id="KK852463">
    <property type="protein sequence ID" value="KDR23382.1"/>
    <property type="molecule type" value="Genomic_DNA"/>
</dbReference>
<gene>
    <name evidence="5" type="ORF">L798_05345</name>
</gene>
<accession>A0A067RHV5</accession>
<evidence type="ECO:0000313" key="6">
    <source>
        <dbReference type="Proteomes" id="UP000027135"/>
    </source>
</evidence>
<sequence>MDNIKYQEFGHSTCTSYTCAAMSQDLQFIIVGASDCSISIWSVEEGTLVKDYQNHNGQVRCLDTFCVGNCQLFLSGLDDNTIKIWLIELTETEQKSKLQQNFDVLWDRNSSDPCIHLLAAPDNNNKVQLLQGRSIVTETDPEKGKVKSCKLSDCGQFLLYGCCDGSVKMFEIKSKSTSVIIKLSGAVHYLQVSSNSCSSTNSLTVIAGGEDSSLKIWRGKPNTMGLVITCAGQTDVVVQCFIMSMGQKLLSCAQDGSVKIWDILTGRLIDVLVGRYTDVHVTMADLSSNEDLLVLCGASGSFLLIRFTVLPDEPYVKVQGNYNYQLRDSLRSCKLSHDACLLALGQDTGNIVIWDVQTKVILDTLKLHKTGVQNLLFSPPASAAGSSLVSLPPIILLSVGDQIGWWDVGRLTMISCGQRRKISSGQRRRKQSGDSPKLPLRPVDDSFNGCARTGYLAGDWLGKRGQEETLLLGCVKLLGPEVKKVSASSNFAAFTTVDASGIVYLMKILQ</sequence>
<organism evidence="5 6">
    <name type="scientific">Zootermopsis nevadensis</name>
    <name type="common">Dampwood termite</name>
    <dbReference type="NCBI Taxonomy" id="136037"/>
    <lineage>
        <taxon>Eukaryota</taxon>
        <taxon>Metazoa</taxon>
        <taxon>Ecdysozoa</taxon>
        <taxon>Arthropoda</taxon>
        <taxon>Hexapoda</taxon>
        <taxon>Insecta</taxon>
        <taxon>Pterygota</taxon>
        <taxon>Neoptera</taxon>
        <taxon>Polyneoptera</taxon>
        <taxon>Dictyoptera</taxon>
        <taxon>Blattodea</taxon>
        <taxon>Blattoidea</taxon>
        <taxon>Termitoidae</taxon>
        <taxon>Termopsidae</taxon>
        <taxon>Zootermopsis</taxon>
    </lineage>
</organism>
<reference evidence="5 6" key="1">
    <citation type="journal article" date="2014" name="Nat. Commun.">
        <title>Molecular traces of alternative social organization in a termite genome.</title>
        <authorList>
            <person name="Terrapon N."/>
            <person name="Li C."/>
            <person name="Robertson H.M."/>
            <person name="Ji L."/>
            <person name="Meng X."/>
            <person name="Booth W."/>
            <person name="Chen Z."/>
            <person name="Childers C.P."/>
            <person name="Glastad K.M."/>
            <person name="Gokhale K."/>
            <person name="Gowin J."/>
            <person name="Gronenberg W."/>
            <person name="Hermansen R.A."/>
            <person name="Hu H."/>
            <person name="Hunt B.G."/>
            <person name="Huylmans A.K."/>
            <person name="Khalil S.M."/>
            <person name="Mitchell R.D."/>
            <person name="Munoz-Torres M.C."/>
            <person name="Mustard J.A."/>
            <person name="Pan H."/>
            <person name="Reese J.T."/>
            <person name="Scharf M.E."/>
            <person name="Sun F."/>
            <person name="Vogel H."/>
            <person name="Xiao J."/>
            <person name="Yang W."/>
            <person name="Yang Z."/>
            <person name="Yang Z."/>
            <person name="Zhou J."/>
            <person name="Zhu J."/>
            <person name="Brent C.S."/>
            <person name="Elsik C.G."/>
            <person name="Goodisman M.A."/>
            <person name="Liberles D.A."/>
            <person name="Roe R.M."/>
            <person name="Vargo E.L."/>
            <person name="Vilcinskas A."/>
            <person name="Wang J."/>
            <person name="Bornberg-Bauer E."/>
            <person name="Korb J."/>
            <person name="Zhang G."/>
            <person name="Liebig J."/>
        </authorList>
    </citation>
    <scope>NUCLEOTIDE SEQUENCE [LARGE SCALE GENOMIC DNA]</scope>
    <source>
        <tissue evidence="5">Whole organism</tissue>
    </source>
</reference>
<dbReference type="GO" id="GO:0008233">
    <property type="term" value="F:peptidase activity"/>
    <property type="evidence" value="ECO:0007669"/>
    <property type="project" value="UniProtKB-KW"/>
</dbReference>
<evidence type="ECO:0000256" key="1">
    <source>
        <dbReference type="ARBA" id="ARBA00022574"/>
    </source>
</evidence>
<evidence type="ECO:0000256" key="2">
    <source>
        <dbReference type="ARBA" id="ARBA00022737"/>
    </source>
</evidence>